<keyword evidence="1 2" id="KW-0807">Transducer</keyword>
<feature type="transmembrane region" description="Helical" evidence="3">
    <location>
        <begin position="7"/>
        <end position="25"/>
    </location>
</feature>
<evidence type="ECO:0000256" key="3">
    <source>
        <dbReference type="SAM" id="Phobius"/>
    </source>
</evidence>
<feature type="domain" description="Methyl-accepting transducer" evidence="4">
    <location>
        <begin position="123"/>
        <end position="348"/>
    </location>
</feature>
<proteinExistence type="predicted"/>
<evidence type="ECO:0000313" key="6">
    <source>
        <dbReference type="EMBL" id="SQB99053.1"/>
    </source>
</evidence>
<accession>A0A2X3BEL1</accession>
<sequence>MFKSLYFRMRIIHILGIIILATNALLFTENLIGQIVQFVIIVALIIHDIDEKTWGVNMTKIIAKELKSITLASKIKVNTSYSTENGKILALIDDFKARIQAVVKTIHEKVESGQTDINGLGNIVDSLESLSQDMNAIVESTNTKAVSTSTLLQTFNEEILQTKSEQESMFAAMQEIRALLKDVYNLVENIFSQNANLISHFESLENNTNTIINIVETVRSIADQTNLLALNAAIEAARAGEHGRGFAVVADEVRKLAENTQHSLGEIDSNVKAMTQDVNESKQIIIENKENVESLLSRTHDVNTKIDTFEDIFNESFETTQKLIDHSDVMSKDLTIINEDMKKILDFAKHNLTTSQNVHGISLSIQNSFGELKKSVENLA</sequence>
<evidence type="ECO:0000256" key="1">
    <source>
        <dbReference type="ARBA" id="ARBA00023224"/>
    </source>
</evidence>
<dbReference type="EMBL" id="UAWL01000006">
    <property type="protein sequence ID" value="SQB99053.1"/>
    <property type="molecule type" value="Genomic_DNA"/>
</dbReference>
<dbReference type="PANTHER" id="PTHR32089">
    <property type="entry name" value="METHYL-ACCEPTING CHEMOTAXIS PROTEIN MCPB"/>
    <property type="match status" value="1"/>
</dbReference>
<dbReference type="RefSeq" id="WP_112058499.1">
    <property type="nucleotide sequence ID" value="NZ_UAWL01000006.1"/>
</dbReference>
<dbReference type="Pfam" id="PF00015">
    <property type="entry name" value="MCPsignal"/>
    <property type="match status" value="1"/>
</dbReference>
<gene>
    <name evidence="6" type="primary">mcp4_4</name>
    <name evidence="5" type="synonym">mcp4_2</name>
    <name evidence="5" type="ORF">NCTC13102_00824</name>
    <name evidence="6" type="ORF">NCTC13102_01527</name>
</gene>
<organism evidence="6 7">
    <name type="scientific">Helicobacter fennelliae</name>
    <dbReference type="NCBI Taxonomy" id="215"/>
    <lineage>
        <taxon>Bacteria</taxon>
        <taxon>Pseudomonadati</taxon>
        <taxon>Campylobacterota</taxon>
        <taxon>Epsilonproteobacteria</taxon>
        <taxon>Campylobacterales</taxon>
        <taxon>Helicobacteraceae</taxon>
        <taxon>Helicobacter</taxon>
    </lineage>
</organism>
<dbReference type="AlphaFoldDB" id="A0A2X3BEL1"/>
<dbReference type="PANTHER" id="PTHR32089:SF112">
    <property type="entry name" value="LYSOZYME-LIKE PROTEIN-RELATED"/>
    <property type="match status" value="1"/>
</dbReference>
<dbReference type="SMART" id="SM00283">
    <property type="entry name" value="MA"/>
    <property type="match status" value="1"/>
</dbReference>
<dbReference type="SUPFAM" id="SSF58104">
    <property type="entry name" value="Methyl-accepting chemotaxis protein (MCP) signaling domain"/>
    <property type="match status" value="1"/>
</dbReference>
<dbReference type="PROSITE" id="PS50111">
    <property type="entry name" value="CHEMOTAXIS_TRANSDUC_2"/>
    <property type="match status" value="1"/>
</dbReference>
<dbReference type="GO" id="GO:0007165">
    <property type="term" value="P:signal transduction"/>
    <property type="evidence" value="ECO:0007669"/>
    <property type="project" value="UniProtKB-KW"/>
</dbReference>
<keyword evidence="3" id="KW-1133">Transmembrane helix</keyword>
<dbReference type="InterPro" id="IPR004089">
    <property type="entry name" value="MCPsignal_dom"/>
</dbReference>
<evidence type="ECO:0000256" key="2">
    <source>
        <dbReference type="PROSITE-ProRule" id="PRU00284"/>
    </source>
</evidence>
<evidence type="ECO:0000313" key="7">
    <source>
        <dbReference type="Proteomes" id="UP000250166"/>
    </source>
</evidence>
<dbReference type="Gene3D" id="1.10.287.950">
    <property type="entry name" value="Methyl-accepting chemotaxis protein"/>
    <property type="match status" value="1"/>
</dbReference>
<protein>
    <submittedName>
        <fullName evidence="6">Methyl-accepting chemotaxis protein</fullName>
    </submittedName>
</protein>
<dbReference type="Proteomes" id="UP000250166">
    <property type="component" value="Unassembled WGS sequence"/>
</dbReference>
<keyword evidence="3" id="KW-0472">Membrane</keyword>
<dbReference type="EMBL" id="UAWL01000006">
    <property type="protein sequence ID" value="SQB98367.1"/>
    <property type="molecule type" value="Genomic_DNA"/>
</dbReference>
<evidence type="ECO:0000313" key="5">
    <source>
        <dbReference type="EMBL" id="SQB98367.1"/>
    </source>
</evidence>
<reference evidence="6 7" key="1">
    <citation type="submission" date="2018-06" db="EMBL/GenBank/DDBJ databases">
        <authorList>
            <consortium name="Pathogen Informatics"/>
            <person name="Doyle S."/>
        </authorList>
    </citation>
    <scope>NUCLEOTIDE SEQUENCE [LARGE SCALE GENOMIC DNA]</scope>
    <source>
        <strain evidence="6 7">NCTC13102</strain>
    </source>
</reference>
<dbReference type="GO" id="GO:0016020">
    <property type="term" value="C:membrane"/>
    <property type="evidence" value="ECO:0007669"/>
    <property type="project" value="InterPro"/>
</dbReference>
<name>A0A2X3BEL1_9HELI</name>
<evidence type="ECO:0000259" key="4">
    <source>
        <dbReference type="PROSITE" id="PS50111"/>
    </source>
</evidence>
<keyword evidence="3" id="KW-0812">Transmembrane</keyword>